<keyword evidence="6 13" id="KW-0547">Nucleotide-binding</keyword>
<dbReference type="CDD" id="cd00860">
    <property type="entry name" value="ThrRS_anticodon"/>
    <property type="match status" value="1"/>
</dbReference>
<feature type="binding site" evidence="13">
    <location>
        <position position="338"/>
    </location>
    <ligand>
        <name>Zn(2+)</name>
        <dbReference type="ChEBI" id="CHEBI:29105"/>
        <note>catalytic</note>
    </ligand>
</feature>
<gene>
    <name evidence="13" type="primary">thrS</name>
    <name evidence="16" type="ORF">CF651_09275</name>
</gene>
<dbReference type="Gene3D" id="3.30.980.10">
    <property type="entry name" value="Threonyl-trna Synthetase, Chain A, domain 2"/>
    <property type="match status" value="1"/>
</dbReference>
<evidence type="ECO:0000256" key="9">
    <source>
        <dbReference type="ARBA" id="ARBA00022884"/>
    </source>
</evidence>
<evidence type="ECO:0000256" key="4">
    <source>
        <dbReference type="ARBA" id="ARBA00022598"/>
    </source>
</evidence>
<evidence type="ECO:0000256" key="2">
    <source>
        <dbReference type="ARBA" id="ARBA00022490"/>
    </source>
</evidence>
<evidence type="ECO:0000259" key="14">
    <source>
        <dbReference type="PROSITE" id="PS50862"/>
    </source>
</evidence>
<dbReference type="GO" id="GO:0000049">
    <property type="term" value="F:tRNA binding"/>
    <property type="evidence" value="ECO:0007669"/>
    <property type="project" value="UniProtKB-KW"/>
</dbReference>
<dbReference type="Gene3D" id="3.10.20.30">
    <property type="match status" value="1"/>
</dbReference>
<dbReference type="GO" id="GO:0006435">
    <property type="term" value="P:threonyl-tRNA aminoacylation"/>
    <property type="evidence" value="ECO:0007669"/>
    <property type="project" value="UniProtKB-UniRule"/>
</dbReference>
<dbReference type="InterPro" id="IPR036621">
    <property type="entry name" value="Anticodon-bd_dom_sf"/>
</dbReference>
<evidence type="ECO:0000259" key="15">
    <source>
        <dbReference type="PROSITE" id="PS51880"/>
    </source>
</evidence>
<dbReference type="GO" id="GO:0004829">
    <property type="term" value="F:threonine-tRNA ligase activity"/>
    <property type="evidence" value="ECO:0007669"/>
    <property type="project" value="UniProtKB-UniRule"/>
</dbReference>
<evidence type="ECO:0000256" key="13">
    <source>
        <dbReference type="HAMAP-Rule" id="MF_00184"/>
    </source>
</evidence>
<dbReference type="Pfam" id="PF07973">
    <property type="entry name" value="tRNA_SAD"/>
    <property type="match status" value="1"/>
</dbReference>
<dbReference type="Gene3D" id="3.30.54.20">
    <property type="match status" value="1"/>
</dbReference>
<dbReference type="GO" id="GO:0016740">
    <property type="term" value="F:transferase activity"/>
    <property type="evidence" value="ECO:0007669"/>
    <property type="project" value="UniProtKB-ARBA"/>
</dbReference>
<dbReference type="FunFam" id="3.30.980.10:FF:000005">
    <property type="entry name" value="Threonyl-tRNA synthetase, mitochondrial"/>
    <property type="match status" value="1"/>
</dbReference>
<protein>
    <recommendedName>
        <fullName evidence="13">Threonine--tRNA ligase</fullName>
        <ecNumber evidence="13">6.1.1.3</ecNumber>
    </recommendedName>
    <alternativeName>
        <fullName evidence="13">Threonyl-tRNA synthetase</fullName>
        <shortName evidence="13">ThrRS</shortName>
    </alternativeName>
</protein>
<evidence type="ECO:0000256" key="1">
    <source>
        <dbReference type="ARBA" id="ARBA00008226"/>
    </source>
</evidence>
<dbReference type="InterPro" id="IPR004095">
    <property type="entry name" value="TGS"/>
</dbReference>
<dbReference type="EMBL" id="NMQW01000013">
    <property type="protein sequence ID" value="OXM86632.1"/>
    <property type="molecule type" value="Genomic_DNA"/>
</dbReference>
<dbReference type="Gene3D" id="3.40.50.800">
    <property type="entry name" value="Anticodon-binding domain"/>
    <property type="match status" value="1"/>
</dbReference>
<evidence type="ECO:0000256" key="11">
    <source>
        <dbReference type="ARBA" id="ARBA00023146"/>
    </source>
</evidence>
<dbReference type="PANTHER" id="PTHR11451">
    <property type="entry name" value="THREONINE-TRNA LIGASE"/>
    <property type="match status" value="1"/>
</dbReference>
<keyword evidence="3 13" id="KW-0820">tRNA-binding</keyword>
<dbReference type="SUPFAM" id="SSF55186">
    <property type="entry name" value="ThrRS/AlaRS common domain"/>
    <property type="match status" value="1"/>
</dbReference>
<evidence type="ECO:0000256" key="8">
    <source>
        <dbReference type="ARBA" id="ARBA00022840"/>
    </source>
</evidence>
<comment type="catalytic activity">
    <reaction evidence="12 13">
        <text>tRNA(Thr) + L-threonine + ATP = L-threonyl-tRNA(Thr) + AMP + diphosphate + H(+)</text>
        <dbReference type="Rhea" id="RHEA:24624"/>
        <dbReference type="Rhea" id="RHEA-COMP:9670"/>
        <dbReference type="Rhea" id="RHEA-COMP:9704"/>
        <dbReference type="ChEBI" id="CHEBI:15378"/>
        <dbReference type="ChEBI" id="CHEBI:30616"/>
        <dbReference type="ChEBI" id="CHEBI:33019"/>
        <dbReference type="ChEBI" id="CHEBI:57926"/>
        <dbReference type="ChEBI" id="CHEBI:78442"/>
        <dbReference type="ChEBI" id="CHEBI:78534"/>
        <dbReference type="ChEBI" id="CHEBI:456215"/>
        <dbReference type="EC" id="6.1.1.3"/>
    </reaction>
</comment>
<dbReference type="InterPro" id="IPR033728">
    <property type="entry name" value="ThrRS_core"/>
</dbReference>
<dbReference type="SUPFAM" id="SSF52954">
    <property type="entry name" value="Class II aaRS ABD-related"/>
    <property type="match status" value="1"/>
</dbReference>
<dbReference type="Pfam" id="PF03129">
    <property type="entry name" value="HGTP_anticodon"/>
    <property type="match status" value="1"/>
</dbReference>
<dbReference type="PROSITE" id="PS51880">
    <property type="entry name" value="TGS"/>
    <property type="match status" value="1"/>
</dbReference>
<comment type="similarity">
    <text evidence="1 13">Belongs to the class-II aminoacyl-tRNA synthetase family.</text>
</comment>
<dbReference type="HAMAP" id="MF_00184">
    <property type="entry name" value="Thr_tRNA_synth"/>
    <property type="match status" value="1"/>
</dbReference>
<dbReference type="FunFam" id="3.30.54.20:FF:000002">
    <property type="entry name" value="Threonine--tRNA ligase"/>
    <property type="match status" value="1"/>
</dbReference>
<dbReference type="GO" id="GO:0005524">
    <property type="term" value="F:ATP binding"/>
    <property type="evidence" value="ECO:0007669"/>
    <property type="project" value="UniProtKB-UniRule"/>
</dbReference>
<feature type="binding site" evidence="13">
    <location>
        <position position="519"/>
    </location>
    <ligand>
        <name>Zn(2+)</name>
        <dbReference type="ChEBI" id="CHEBI:29105"/>
        <note>catalytic</note>
    </ligand>
</feature>
<feature type="domain" description="Aminoacyl-transfer RNA synthetases class-II family profile" evidence="14">
    <location>
        <begin position="245"/>
        <end position="542"/>
    </location>
</feature>
<comment type="subcellular location">
    <subcellularLocation>
        <location evidence="13">Cytoplasm</location>
    </subcellularLocation>
</comment>
<dbReference type="InterPro" id="IPR012675">
    <property type="entry name" value="Beta-grasp_dom_sf"/>
</dbReference>
<keyword evidence="8 13" id="KW-0067">ATP-binding</keyword>
<dbReference type="OrthoDB" id="9802304at2"/>
<organism evidence="16 17">
    <name type="scientific">Paenibacillus rigui</name>
    <dbReference type="NCBI Taxonomy" id="554312"/>
    <lineage>
        <taxon>Bacteria</taxon>
        <taxon>Bacillati</taxon>
        <taxon>Bacillota</taxon>
        <taxon>Bacilli</taxon>
        <taxon>Bacillales</taxon>
        <taxon>Paenibacillaceae</taxon>
        <taxon>Paenibacillus</taxon>
    </lineage>
</organism>
<dbReference type="InterPro" id="IPR045864">
    <property type="entry name" value="aa-tRNA-synth_II/BPL/LPL"/>
</dbReference>
<proteinExistence type="inferred from homology"/>
<dbReference type="InterPro" id="IPR002314">
    <property type="entry name" value="aa-tRNA-synt_IIb"/>
</dbReference>
<comment type="subunit">
    <text evidence="13">Homodimer.</text>
</comment>
<dbReference type="FunFam" id="3.40.50.800:FF:000001">
    <property type="entry name" value="Threonine--tRNA ligase"/>
    <property type="match status" value="1"/>
</dbReference>
<dbReference type="GO" id="GO:0140096">
    <property type="term" value="F:catalytic activity, acting on a protein"/>
    <property type="evidence" value="ECO:0007669"/>
    <property type="project" value="UniProtKB-ARBA"/>
</dbReference>
<dbReference type="GO" id="GO:0005737">
    <property type="term" value="C:cytoplasm"/>
    <property type="evidence" value="ECO:0007669"/>
    <property type="project" value="UniProtKB-SubCell"/>
</dbReference>
<evidence type="ECO:0000313" key="16">
    <source>
        <dbReference type="EMBL" id="OXM86632.1"/>
    </source>
</evidence>
<feature type="binding site" evidence="13">
    <location>
        <position position="389"/>
    </location>
    <ligand>
        <name>Zn(2+)</name>
        <dbReference type="ChEBI" id="CHEBI:29105"/>
        <note>catalytic</note>
    </ligand>
</feature>
<evidence type="ECO:0000256" key="10">
    <source>
        <dbReference type="ARBA" id="ARBA00022917"/>
    </source>
</evidence>
<dbReference type="InterPro" id="IPR012676">
    <property type="entry name" value="TGS-like"/>
</dbReference>
<keyword evidence="7 13" id="KW-0862">Zinc</keyword>
<dbReference type="NCBIfam" id="TIGR00418">
    <property type="entry name" value="thrS"/>
    <property type="match status" value="1"/>
</dbReference>
<dbReference type="SUPFAM" id="SSF55681">
    <property type="entry name" value="Class II aaRS and biotin synthetases"/>
    <property type="match status" value="1"/>
</dbReference>
<dbReference type="SMART" id="SM00863">
    <property type="entry name" value="tRNA_SAD"/>
    <property type="match status" value="1"/>
</dbReference>
<dbReference type="GO" id="GO:0046872">
    <property type="term" value="F:metal ion binding"/>
    <property type="evidence" value="ECO:0007669"/>
    <property type="project" value="UniProtKB-KW"/>
</dbReference>
<evidence type="ECO:0000256" key="3">
    <source>
        <dbReference type="ARBA" id="ARBA00022555"/>
    </source>
</evidence>
<keyword evidence="10 13" id="KW-0648">Protein biosynthesis</keyword>
<dbReference type="InterPro" id="IPR047246">
    <property type="entry name" value="ThrRS_anticodon"/>
</dbReference>
<dbReference type="RefSeq" id="WP_094014579.1">
    <property type="nucleotide sequence ID" value="NZ_NMQW01000013.1"/>
</dbReference>
<evidence type="ECO:0000256" key="12">
    <source>
        <dbReference type="ARBA" id="ARBA00049515"/>
    </source>
</evidence>
<dbReference type="FunFam" id="3.10.20.30:FF:000005">
    <property type="entry name" value="Threonine--tRNA ligase"/>
    <property type="match status" value="1"/>
</dbReference>
<feature type="domain" description="TGS" evidence="15">
    <location>
        <begin position="1"/>
        <end position="62"/>
    </location>
</feature>
<dbReference type="InterPro" id="IPR002320">
    <property type="entry name" value="Thr-tRNA-ligase_IIa"/>
</dbReference>
<comment type="caution">
    <text evidence="16">The sequence shown here is derived from an EMBL/GenBank/DDBJ whole genome shotgun (WGS) entry which is preliminary data.</text>
</comment>
<dbReference type="InterPro" id="IPR004154">
    <property type="entry name" value="Anticodon-bd"/>
</dbReference>
<dbReference type="PRINTS" id="PR01047">
    <property type="entry name" value="TRNASYNTHTHR"/>
</dbReference>
<dbReference type="Proteomes" id="UP000215509">
    <property type="component" value="Unassembled WGS sequence"/>
</dbReference>
<evidence type="ECO:0000256" key="6">
    <source>
        <dbReference type="ARBA" id="ARBA00022741"/>
    </source>
</evidence>
<evidence type="ECO:0000256" key="7">
    <source>
        <dbReference type="ARBA" id="ARBA00022833"/>
    </source>
</evidence>
<dbReference type="CDD" id="cd01667">
    <property type="entry name" value="TGS_ThrRS"/>
    <property type="match status" value="1"/>
</dbReference>
<dbReference type="AlphaFoldDB" id="A0A229UTA9"/>
<accession>A0A229UTA9</accession>
<dbReference type="InterPro" id="IPR012947">
    <property type="entry name" value="tRNA_SAD"/>
</dbReference>
<reference evidence="16 17" key="1">
    <citation type="submission" date="2017-07" db="EMBL/GenBank/DDBJ databases">
        <title>Genome sequencing and assembly of Paenibacillus rigui.</title>
        <authorList>
            <person name="Mayilraj S."/>
        </authorList>
    </citation>
    <scope>NUCLEOTIDE SEQUENCE [LARGE SCALE GENOMIC DNA]</scope>
    <source>
        <strain evidence="16 17">JCM 16352</strain>
    </source>
</reference>
<dbReference type="PROSITE" id="PS50862">
    <property type="entry name" value="AA_TRNA_LIGASE_II"/>
    <property type="match status" value="1"/>
</dbReference>
<dbReference type="InterPro" id="IPR018163">
    <property type="entry name" value="Thr/Ala-tRNA-synth_IIc_edit"/>
</dbReference>
<dbReference type="Gene3D" id="3.30.930.10">
    <property type="entry name" value="Bira Bifunctional Protein, Domain 2"/>
    <property type="match status" value="1"/>
</dbReference>
<evidence type="ECO:0000313" key="17">
    <source>
        <dbReference type="Proteomes" id="UP000215509"/>
    </source>
</evidence>
<dbReference type="CDD" id="cd00771">
    <property type="entry name" value="ThrRS_core"/>
    <property type="match status" value="1"/>
</dbReference>
<keyword evidence="9 13" id="KW-0694">RNA-binding</keyword>
<sequence>MAVKVSFPDGAVREYEQGITIEEVAGSISSGLKKNAVVGKINGKVVDLNTPIEQDAALEIVTLDSEAGLEVYRHSTAHLMAQAIKRIYGEKAVKLGIGPVIEDGFYYDIDLETPITPEDLAKIEKEMERIAQENLPIRRRVVSREEAIRTFTELEDPLKLELIRDLPENVELTIYDQGEFFDLCRGPHLPSTGRIKAFKLLSVAGAYWRGDAKNKMLQRIYGTAFPKKAELDEHLHLLEEAKKRDHRKLGKELQFFTFSREVGQGLPLWLPNGAKVRRTMERYIVDLEERLGYHHVYTPVLANVELYKTSGHWEHYQEDMFPKMIMDNEELVLRPMNCPHHMMVYKSEMRSYRDLPVRVAELGTMHRYEMSGALTGLHRVRAMTLNDAHIFCRPDQIKEEFARVINLIRQVYEDFGIKEYRFRLSYRDPQDTEKYFPDDAMWEMSQRMLREVVEELGLPFFEAEGEAAFYGPKLDVQIKTALKKEETLSTAQLDFLLPERFQLEYVGEDGQKHRPVVIHRGIISTMERMTAFLLENFAGALPTWLCPVQAKVIPVSTAFEGYAKEVAEKLQYAGIRVESDLRNEKLGYKIREAQLEKIPFMLVVGENEMNSSSVSVRKRGGVDLGVQSLDSAIALINEVISTKQID</sequence>
<dbReference type="Pfam" id="PF00587">
    <property type="entry name" value="tRNA-synt_2b"/>
    <property type="match status" value="1"/>
</dbReference>
<dbReference type="PANTHER" id="PTHR11451:SF56">
    <property type="entry name" value="THREONINE--TRNA LIGASE 1"/>
    <property type="match status" value="1"/>
</dbReference>
<keyword evidence="5 13" id="KW-0479">Metal-binding</keyword>
<dbReference type="EC" id="6.1.1.3" evidence="13"/>
<comment type="cofactor">
    <cofactor evidence="13">
        <name>Zn(2+)</name>
        <dbReference type="ChEBI" id="CHEBI:29105"/>
    </cofactor>
    <text evidence="13">Binds 1 zinc ion per subunit.</text>
</comment>
<dbReference type="SUPFAM" id="SSF81271">
    <property type="entry name" value="TGS-like"/>
    <property type="match status" value="1"/>
</dbReference>
<keyword evidence="4 13" id="KW-0436">Ligase</keyword>
<dbReference type="FunFam" id="3.30.930.10:FF:000002">
    <property type="entry name" value="Threonine--tRNA ligase"/>
    <property type="match status" value="1"/>
</dbReference>
<name>A0A229UTA9_9BACL</name>
<keyword evidence="11 13" id="KW-0030">Aminoacyl-tRNA synthetase</keyword>
<keyword evidence="2 13" id="KW-0963">Cytoplasm</keyword>
<dbReference type="Pfam" id="PF02824">
    <property type="entry name" value="TGS"/>
    <property type="match status" value="1"/>
</dbReference>
<comment type="caution">
    <text evidence="13">Lacks conserved residue(s) required for the propagation of feature annotation.</text>
</comment>
<keyword evidence="17" id="KW-1185">Reference proteome</keyword>
<dbReference type="InterPro" id="IPR006195">
    <property type="entry name" value="aa-tRNA-synth_II"/>
</dbReference>
<evidence type="ECO:0000256" key="5">
    <source>
        <dbReference type="ARBA" id="ARBA00022723"/>
    </source>
</evidence>